<dbReference type="PANTHER" id="PTHR13847">
    <property type="entry name" value="SARCOSINE DEHYDROGENASE-RELATED"/>
    <property type="match status" value="1"/>
</dbReference>
<evidence type="ECO:0000256" key="1">
    <source>
        <dbReference type="ARBA" id="ARBA00023002"/>
    </source>
</evidence>
<evidence type="ECO:0000313" key="3">
    <source>
        <dbReference type="EMBL" id="MBF5052922.1"/>
    </source>
</evidence>
<keyword evidence="4" id="KW-1185">Reference proteome</keyword>
<keyword evidence="1" id="KW-0560">Oxidoreductase</keyword>
<dbReference type="Proteomes" id="UP000644441">
    <property type="component" value="Unassembled WGS sequence"/>
</dbReference>
<dbReference type="EMBL" id="ARXR01000009">
    <property type="protein sequence ID" value="MBF5052922.1"/>
    <property type="molecule type" value="Genomic_DNA"/>
</dbReference>
<evidence type="ECO:0000259" key="2">
    <source>
        <dbReference type="Pfam" id="PF01266"/>
    </source>
</evidence>
<dbReference type="PANTHER" id="PTHR13847:SF289">
    <property type="entry name" value="GLYCINE OXIDASE"/>
    <property type="match status" value="1"/>
</dbReference>
<dbReference type="Pfam" id="PF01266">
    <property type="entry name" value="DAO"/>
    <property type="match status" value="1"/>
</dbReference>
<dbReference type="InterPro" id="IPR036188">
    <property type="entry name" value="FAD/NAD-bd_sf"/>
</dbReference>
<evidence type="ECO:0000313" key="4">
    <source>
        <dbReference type="Proteomes" id="UP000644441"/>
    </source>
</evidence>
<accession>A0ABS0AFJ4</accession>
<dbReference type="RefSeq" id="WP_194855781.1">
    <property type="nucleotide sequence ID" value="NZ_ARXR01000009.1"/>
</dbReference>
<feature type="domain" description="FAD dependent oxidoreductase" evidence="2">
    <location>
        <begin position="4"/>
        <end position="394"/>
    </location>
</feature>
<comment type="caution">
    <text evidence="3">The sequence shown here is derived from an EMBL/GenBank/DDBJ whole genome shotgun (WGS) entry which is preliminary data.</text>
</comment>
<organism evidence="3 4">
    <name type="scientific">Alloalcanivorax venustensis ISO4</name>
    <dbReference type="NCBI Taxonomy" id="1177184"/>
    <lineage>
        <taxon>Bacteria</taxon>
        <taxon>Pseudomonadati</taxon>
        <taxon>Pseudomonadota</taxon>
        <taxon>Gammaproteobacteria</taxon>
        <taxon>Oceanospirillales</taxon>
        <taxon>Alcanivoracaceae</taxon>
        <taxon>Alloalcanivorax</taxon>
    </lineage>
</organism>
<protein>
    <submittedName>
        <fullName evidence="3">Oxidoreductase protein</fullName>
    </submittedName>
</protein>
<reference evidence="3 4" key="1">
    <citation type="submission" date="2012-09" db="EMBL/GenBank/DDBJ databases">
        <title>Genome Sequence of alkane-degrading Bacterium Alcanivorax venustensis ISO4.</title>
        <authorList>
            <person name="Lai Q."/>
            <person name="Shao Z."/>
        </authorList>
    </citation>
    <scope>NUCLEOTIDE SEQUENCE [LARGE SCALE GENOMIC DNA]</scope>
    <source>
        <strain evidence="3 4">ISO4</strain>
    </source>
</reference>
<gene>
    <name evidence="3" type="ORF">ISO4_01524</name>
</gene>
<proteinExistence type="predicted"/>
<sequence>MARDILVLGAGMVGVSTAWHLLQRGHRVTLVDRNAPGRETSFGNAGIIQREAVRPYRFPRDLTTLTRVLPNRQVDIRYQPSGMAQAALPLFQYWRNSAPERYARIVPEYAALITRALNAHTKMIDAAGAGELIRRDGYLEVFRTAEAFDAECRQAEQDAAEYDVTHEVLDSATLSKLEPDLAPGLAGAIHWTQPWTATDPGALVAAYADHFQQQGGRFVQAPLETLSRHGNGWQAVVGGDTFFAEQVVLALGPWSTQWLDQQRLHVPLFVKRGYHMHYGARDNARLHHWLMDSETGYLLAPMRAGIRLTTGAELARHDARPHYRQLAAAEAVARTLFPLGDRLDPQPWMGARPCTPDMKPVIGPAPGLPGLWLAFGHGHQGFTMGPITGKLLGQMMDGEPTEVDMAPYRADRF</sequence>
<dbReference type="SUPFAM" id="SSF54373">
    <property type="entry name" value="FAD-linked reductases, C-terminal domain"/>
    <property type="match status" value="1"/>
</dbReference>
<dbReference type="Gene3D" id="3.50.50.60">
    <property type="entry name" value="FAD/NAD(P)-binding domain"/>
    <property type="match status" value="2"/>
</dbReference>
<dbReference type="Gene3D" id="3.30.9.10">
    <property type="entry name" value="D-Amino Acid Oxidase, subunit A, domain 2"/>
    <property type="match status" value="1"/>
</dbReference>
<dbReference type="InterPro" id="IPR006076">
    <property type="entry name" value="FAD-dep_OxRdtase"/>
</dbReference>
<name>A0ABS0AFJ4_9GAMM</name>
<dbReference type="SUPFAM" id="SSF51905">
    <property type="entry name" value="FAD/NAD(P)-binding domain"/>
    <property type="match status" value="1"/>
</dbReference>